<keyword evidence="9" id="KW-1133">Transmembrane helix</keyword>
<organism evidence="11 12">
    <name type="scientific">Dyella tabacisoli</name>
    <dbReference type="NCBI Taxonomy" id="2282381"/>
    <lineage>
        <taxon>Bacteria</taxon>
        <taxon>Pseudomonadati</taxon>
        <taxon>Pseudomonadota</taxon>
        <taxon>Gammaproteobacteria</taxon>
        <taxon>Lysobacterales</taxon>
        <taxon>Rhodanobacteraceae</taxon>
        <taxon>Dyella</taxon>
    </lineage>
</organism>
<evidence type="ECO:0000256" key="7">
    <source>
        <dbReference type="ARBA" id="ARBA00023012"/>
    </source>
</evidence>
<keyword evidence="9" id="KW-0812">Transmembrane</keyword>
<evidence type="ECO:0000256" key="8">
    <source>
        <dbReference type="SAM" id="Coils"/>
    </source>
</evidence>
<dbReference type="Gene3D" id="3.30.565.10">
    <property type="entry name" value="Histidine kinase-like ATPase, C-terminal domain"/>
    <property type="match status" value="1"/>
</dbReference>
<dbReference type="Proteomes" id="UP000253782">
    <property type="component" value="Unassembled WGS sequence"/>
</dbReference>
<dbReference type="Gene3D" id="1.10.287.130">
    <property type="match status" value="1"/>
</dbReference>
<dbReference type="InterPro" id="IPR004358">
    <property type="entry name" value="Sig_transdc_His_kin-like_C"/>
</dbReference>
<proteinExistence type="predicted"/>
<keyword evidence="3" id="KW-0808">Transferase</keyword>
<evidence type="ECO:0000256" key="6">
    <source>
        <dbReference type="ARBA" id="ARBA00022840"/>
    </source>
</evidence>
<feature type="transmembrane region" description="Helical" evidence="9">
    <location>
        <begin position="131"/>
        <end position="149"/>
    </location>
</feature>
<dbReference type="GO" id="GO:0000160">
    <property type="term" value="P:phosphorelay signal transduction system"/>
    <property type="evidence" value="ECO:0007669"/>
    <property type="project" value="UniProtKB-KW"/>
</dbReference>
<keyword evidence="9" id="KW-0472">Membrane</keyword>
<keyword evidence="6" id="KW-0067">ATP-binding</keyword>
<name>A0A369UK33_9GAMM</name>
<protein>
    <recommendedName>
        <fullName evidence="2">histidine kinase</fullName>
        <ecNumber evidence="2">2.7.13.3</ecNumber>
    </recommendedName>
</protein>
<evidence type="ECO:0000313" key="11">
    <source>
        <dbReference type="EMBL" id="RDD80475.1"/>
    </source>
</evidence>
<dbReference type="Pfam" id="PF02518">
    <property type="entry name" value="HATPase_c"/>
    <property type="match status" value="1"/>
</dbReference>
<gene>
    <name evidence="11" type="ORF">DVJ77_16370</name>
</gene>
<comment type="caution">
    <text evidence="11">The sequence shown here is derived from an EMBL/GenBank/DDBJ whole genome shotgun (WGS) entry which is preliminary data.</text>
</comment>
<dbReference type="EMBL" id="QQAH01000016">
    <property type="protein sequence ID" value="RDD80475.1"/>
    <property type="molecule type" value="Genomic_DNA"/>
</dbReference>
<dbReference type="SUPFAM" id="SSF55874">
    <property type="entry name" value="ATPase domain of HSP90 chaperone/DNA topoisomerase II/histidine kinase"/>
    <property type="match status" value="1"/>
</dbReference>
<keyword evidence="12" id="KW-1185">Reference proteome</keyword>
<dbReference type="InterPro" id="IPR036890">
    <property type="entry name" value="HATPase_C_sf"/>
</dbReference>
<evidence type="ECO:0000313" key="12">
    <source>
        <dbReference type="Proteomes" id="UP000253782"/>
    </source>
</evidence>
<evidence type="ECO:0000256" key="4">
    <source>
        <dbReference type="ARBA" id="ARBA00022741"/>
    </source>
</evidence>
<feature type="transmembrane region" description="Helical" evidence="9">
    <location>
        <begin position="21"/>
        <end position="40"/>
    </location>
</feature>
<dbReference type="SMART" id="SM00387">
    <property type="entry name" value="HATPase_c"/>
    <property type="match status" value="1"/>
</dbReference>
<dbReference type="PANTHER" id="PTHR43065:SF46">
    <property type="entry name" value="C4-DICARBOXYLATE TRANSPORT SENSOR PROTEIN DCTB"/>
    <property type="match status" value="1"/>
</dbReference>
<keyword evidence="8" id="KW-0175">Coiled coil</keyword>
<evidence type="ECO:0000256" key="9">
    <source>
        <dbReference type="SAM" id="Phobius"/>
    </source>
</evidence>
<dbReference type="EC" id="2.7.13.3" evidence="2"/>
<dbReference type="GO" id="GO:0005524">
    <property type="term" value="F:ATP binding"/>
    <property type="evidence" value="ECO:0007669"/>
    <property type="project" value="UniProtKB-KW"/>
</dbReference>
<dbReference type="RefSeq" id="WP_114846600.1">
    <property type="nucleotide sequence ID" value="NZ_JBHSPE010000025.1"/>
</dbReference>
<dbReference type="GO" id="GO:0004673">
    <property type="term" value="F:protein histidine kinase activity"/>
    <property type="evidence" value="ECO:0007669"/>
    <property type="project" value="UniProtKB-EC"/>
</dbReference>
<dbReference type="AlphaFoldDB" id="A0A369UK33"/>
<accession>A0A369UK33</accession>
<keyword evidence="7" id="KW-0902">Two-component regulatory system</keyword>
<evidence type="ECO:0000256" key="3">
    <source>
        <dbReference type="ARBA" id="ARBA00022679"/>
    </source>
</evidence>
<feature type="transmembrane region" description="Helical" evidence="9">
    <location>
        <begin position="84"/>
        <end position="104"/>
    </location>
</feature>
<feature type="transmembrane region" description="Helical" evidence="9">
    <location>
        <begin position="161"/>
        <end position="182"/>
    </location>
</feature>
<feature type="domain" description="Histidine kinase" evidence="10">
    <location>
        <begin position="239"/>
        <end position="450"/>
    </location>
</feature>
<evidence type="ECO:0000256" key="1">
    <source>
        <dbReference type="ARBA" id="ARBA00000085"/>
    </source>
</evidence>
<evidence type="ECO:0000256" key="5">
    <source>
        <dbReference type="ARBA" id="ARBA00022777"/>
    </source>
</evidence>
<dbReference type="PRINTS" id="PR00344">
    <property type="entry name" value="BCTRLSENSOR"/>
</dbReference>
<comment type="catalytic activity">
    <reaction evidence="1">
        <text>ATP + protein L-histidine = ADP + protein N-phospho-L-histidine.</text>
        <dbReference type="EC" id="2.7.13.3"/>
    </reaction>
</comment>
<dbReference type="PANTHER" id="PTHR43065">
    <property type="entry name" value="SENSOR HISTIDINE KINASE"/>
    <property type="match status" value="1"/>
</dbReference>
<reference evidence="11 12" key="1">
    <citation type="submission" date="2018-07" db="EMBL/GenBank/DDBJ databases">
        <title>Dyella tabacisoli L4-6T, whole genome shotgun sequence.</title>
        <authorList>
            <person name="Zhou X.-K."/>
            <person name="Li W.-J."/>
            <person name="Duan Y.-Q."/>
        </authorList>
    </citation>
    <scope>NUCLEOTIDE SEQUENCE [LARGE SCALE GENOMIC DNA]</scope>
    <source>
        <strain evidence="11 12">L4-6</strain>
    </source>
</reference>
<dbReference type="OrthoDB" id="9770473at2"/>
<keyword evidence="5 11" id="KW-0418">Kinase</keyword>
<feature type="transmembrane region" description="Helical" evidence="9">
    <location>
        <begin position="60"/>
        <end position="77"/>
    </location>
</feature>
<dbReference type="InterPro" id="IPR003594">
    <property type="entry name" value="HATPase_dom"/>
</dbReference>
<dbReference type="InterPro" id="IPR005467">
    <property type="entry name" value="His_kinase_dom"/>
</dbReference>
<evidence type="ECO:0000256" key="2">
    <source>
        <dbReference type="ARBA" id="ARBA00012438"/>
    </source>
</evidence>
<sequence length="455" mass="50223">MGRAVAAWRSITLLHNACDRRCTAVLGSLFVVIGLLLPVWVLHRVYTEGLPVSVGEMIDLATDIQVALIAWWGVVLIRRGELQLSVGLFLGASLMSLASTHAVFGLRGQKLDAALCVLSLLLSGWMQRRRALWLVFVCLQLIFVIGALVELQQHRLYGRLYAPTWVALSVLSTSYLLIALIVDRSAETLRETLAESQAKSRDLERASQRLHEEMERRSSVQQRLVHVQKLEAVGRVAGGVAHDFDNVLSIVLGYAQRRDRLAEAGAAALVGALEGVEGAARRGIMVSRRLLSFSRYEDTYAEHFDAAVAVRELLAMLRQLFDADVRVDFAAEDIPMPVCFDRSQFELVLFNIAANARDAMPHGGRFDIRLVYLRDCRKIELSLGDTGCGMSDDVRKRVFEPFYTTKPAGQGSGLGLAMVRDLLLAGQASIDVHSTLGQGARFRILLPVSECANDL</sequence>
<dbReference type="PROSITE" id="PS50109">
    <property type="entry name" value="HIS_KIN"/>
    <property type="match status" value="1"/>
</dbReference>
<feature type="coiled-coil region" evidence="8">
    <location>
        <begin position="186"/>
        <end position="223"/>
    </location>
</feature>
<evidence type="ECO:0000259" key="10">
    <source>
        <dbReference type="PROSITE" id="PS50109"/>
    </source>
</evidence>
<keyword evidence="4" id="KW-0547">Nucleotide-binding</keyword>